<dbReference type="InterPro" id="IPR036188">
    <property type="entry name" value="FAD/NAD-bd_sf"/>
</dbReference>
<gene>
    <name evidence="1" type="ORF">OO016_03880</name>
</gene>
<dbReference type="Gene3D" id="3.50.50.60">
    <property type="entry name" value="FAD/NAD(P)-binding domain"/>
    <property type="match status" value="1"/>
</dbReference>
<dbReference type="RefSeq" id="WP_266010994.1">
    <property type="nucleotide sequence ID" value="NZ_JAPFQP010000001.1"/>
</dbReference>
<sequence>MTLKAMPDFDYIIVGAGASGLMLADALGSDPHFGDKQILLLDKDRKQSNDRTWCFWEQGAGTFDNIVHRTWDTIYFAGKEYRARIPIEPYRYKMIRGIDFYEHYFGKLKGFSNLTFINAKVQSIEDQGHEVVVSTNKRTYTGSQVFSSIFDGTALTSQQRYPVLQQHFIGWFVKTRTNTFDPGTATFMDFSIPQKGNTRFMYVLPFSEKQALVEYTLFSEELLPEEEYENAIRNYLKQDLNCEEYEIEVKEKGRIPMTSYNFKQHNSANLLHIGIAGGWAKASTGYTFRSSALKVKKLVEHLKAERPLKSFDRRSRFWFYDLLLLDILKRDNSQGRRIFESIFKKRSPQLLFKFLDEETNFWEELLTMSGSPTRLFLDALRRRLF</sequence>
<evidence type="ECO:0000313" key="2">
    <source>
        <dbReference type="Proteomes" id="UP001207116"/>
    </source>
</evidence>
<keyword evidence="2" id="KW-1185">Reference proteome</keyword>
<accession>A0AAE3MJH2</accession>
<comment type="caution">
    <text evidence="1">The sequence shown here is derived from an EMBL/GenBank/DDBJ whole genome shotgun (WGS) entry which is preliminary data.</text>
</comment>
<protein>
    <submittedName>
        <fullName evidence="1">Lycopene cyclase family protein</fullName>
    </submittedName>
</protein>
<dbReference type="AlphaFoldDB" id="A0AAE3MJH2"/>
<evidence type="ECO:0000313" key="1">
    <source>
        <dbReference type="EMBL" id="MCX2718736.1"/>
    </source>
</evidence>
<name>A0AAE3MJH2_9FLAO</name>
<proteinExistence type="predicted"/>
<dbReference type="SUPFAM" id="SSF51905">
    <property type="entry name" value="FAD/NAD(P)-binding domain"/>
    <property type="match status" value="1"/>
</dbReference>
<dbReference type="EMBL" id="JAPFQP010000001">
    <property type="protein sequence ID" value="MCX2718736.1"/>
    <property type="molecule type" value="Genomic_DNA"/>
</dbReference>
<dbReference type="Proteomes" id="UP001207116">
    <property type="component" value="Unassembled WGS sequence"/>
</dbReference>
<reference evidence="1" key="1">
    <citation type="submission" date="2022-11" db="EMBL/GenBank/DDBJ databases">
        <title>The characterization of three novel Bacteroidetes species and genomic analysis of their roles in tidal elemental geochemical cycles.</title>
        <authorList>
            <person name="Ma K.-J."/>
        </authorList>
    </citation>
    <scope>NUCLEOTIDE SEQUENCE</scope>
    <source>
        <strain evidence="1">M415</strain>
    </source>
</reference>
<organism evidence="1 2">
    <name type="scientific">Lentiprolixibacter aurantiacus</name>
    <dbReference type="NCBI Taxonomy" id="2993939"/>
    <lineage>
        <taxon>Bacteria</taxon>
        <taxon>Pseudomonadati</taxon>
        <taxon>Bacteroidota</taxon>
        <taxon>Flavobacteriia</taxon>
        <taxon>Flavobacteriales</taxon>
        <taxon>Flavobacteriaceae</taxon>
        <taxon>Lentiprolixibacter</taxon>
    </lineage>
</organism>
<dbReference type="Pfam" id="PF05834">
    <property type="entry name" value="Lycopene_cycl"/>
    <property type="match status" value="1"/>
</dbReference>